<name>A0A069QDU9_HOYLO</name>
<dbReference type="Proteomes" id="UP000027442">
    <property type="component" value="Unassembled WGS sequence"/>
</dbReference>
<dbReference type="AlphaFoldDB" id="A0A069QDU9"/>
<comment type="caution">
    <text evidence="2">The sequence shown here is derived from an EMBL/GenBank/DDBJ whole genome shotgun (WGS) entry which is preliminary data.</text>
</comment>
<evidence type="ECO:0000256" key="1">
    <source>
        <dbReference type="SAM" id="Phobius"/>
    </source>
</evidence>
<proteinExistence type="predicted"/>
<keyword evidence="1" id="KW-0472">Membrane</keyword>
<evidence type="ECO:0000313" key="3">
    <source>
        <dbReference type="Proteomes" id="UP000027442"/>
    </source>
</evidence>
<protein>
    <submittedName>
        <fullName evidence="2">Uncharacterized protein</fullName>
    </submittedName>
</protein>
<reference evidence="2 3" key="1">
    <citation type="submission" date="2013-08" db="EMBL/GenBank/DDBJ databases">
        <authorList>
            <person name="Weinstock G."/>
            <person name="Sodergren E."/>
            <person name="Wylie T."/>
            <person name="Fulton L."/>
            <person name="Fulton R."/>
            <person name="Fronick C."/>
            <person name="O'Laughlin M."/>
            <person name="Godfrey J."/>
            <person name="Miner T."/>
            <person name="Herter B."/>
            <person name="Appelbaum E."/>
            <person name="Cordes M."/>
            <person name="Lek S."/>
            <person name="Wollam A."/>
            <person name="Pepin K.H."/>
            <person name="Palsikar V.B."/>
            <person name="Mitreva M."/>
            <person name="Wilson R.K."/>
        </authorList>
    </citation>
    <scope>NUCLEOTIDE SEQUENCE [LARGE SCALE GENOMIC DNA]</scope>
    <source>
        <strain evidence="2 3">ATCC 15930</strain>
    </source>
</reference>
<dbReference type="PATRIC" id="fig|1122985.7.peg.2997"/>
<organism evidence="2 3">
    <name type="scientific">Hoylesella loescheii DSM 19665 = JCM 12249 = ATCC 15930</name>
    <dbReference type="NCBI Taxonomy" id="1122985"/>
    <lineage>
        <taxon>Bacteria</taxon>
        <taxon>Pseudomonadati</taxon>
        <taxon>Bacteroidota</taxon>
        <taxon>Bacteroidia</taxon>
        <taxon>Bacteroidales</taxon>
        <taxon>Prevotellaceae</taxon>
        <taxon>Hoylesella</taxon>
    </lineage>
</organism>
<dbReference type="HOGENOM" id="CLU_2992889_0_0_10"/>
<accession>A0A069QDU9</accession>
<feature type="transmembrane region" description="Helical" evidence="1">
    <location>
        <begin position="15"/>
        <end position="34"/>
    </location>
</feature>
<dbReference type="EMBL" id="JNGW01000124">
    <property type="protein sequence ID" value="KDR51068.1"/>
    <property type="molecule type" value="Genomic_DNA"/>
</dbReference>
<evidence type="ECO:0000313" key="2">
    <source>
        <dbReference type="EMBL" id="KDR51068.1"/>
    </source>
</evidence>
<gene>
    <name evidence="2" type="ORF">HMPREF1991_02901</name>
</gene>
<sequence length="57" mass="6420">MLLSPFPSFTLKGGAVFSFFPSFTFSSFHFSPLVKRPTAMRLMAKRQAVYLIWQSGG</sequence>
<keyword evidence="3" id="KW-1185">Reference proteome</keyword>
<keyword evidence="1" id="KW-0812">Transmembrane</keyword>
<keyword evidence="1" id="KW-1133">Transmembrane helix</keyword>